<evidence type="ECO:0000256" key="6">
    <source>
        <dbReference type="ARBA" id="ARBA00049075"/>
    </source>
</evidence>
<protein>
    <recommendedName>
        <fullName evidence="1">Trimethylguanosine synthase</fullName>
    </recommendedName>
    <alternativeName>
        <fullName evidence="7">Cap-specific guanine-N(2) methyltransferase</fullName>
    </alternativeName>
</protein>
<evidence type="ECO:0000256" key="1">
    <source>
        <dbReference type="ARBA" id="ARBA00018517"/>
    </source>
</evidence>
<dbReference type="GO" id="GO:0071164">
    <property type="term" value="F:RNA cap trimethylguanosine synthase activity"/>
    <property type="evidence" value="ECO:0007669"/>
    <property type="project" value="EnsemblFungi"/>
</dbReference>
<comment type="catalytic activity">
    <reaction evidence="5">
        <text>a 5'-end (N(2),N(7)-dimethyl 5'-triphosphoguanosine)-ribonucleoside in snRNA + S-adenosyl-L-methionine = a 5'-end (N(2),N(2),N(7)-trimethyl 5'-triphosphoguanosine)-ribonucleoside in snRNA + S-adenosyl-L-homocysteine + H(+)</text>
        <dbReference type="Rhea" id="RHEA:78479"/>
        <dbReference type="Rhea" id="RHEA-COMP:19087"/>
        <dbReference type="Rhea" id="RHEA-COMP:19089"/>
        <dbReference type="ChEBI" id="CHEBI:15378"/>
        <dbReference type="ChEBI" id="CHEBI:57856"/>
        <dbReference type="ChEBI" id="CHEBI:59789"/>
        <dbReference type="ChEBI" id="CHEBI:167623"/>
        <dbReference type="ChEBI" id="CHEBI:172880"/>
    </reaction>
    <physiologicalReaction direction="left-to-right" evidence="5">
        <dbReference type="Rhea" id="RHEA:78480"/>
    </physiologicalReaction>
</comment>
<dbReference type="GO" id="GO:0015030">
    <property type="term" value="C:Cajal body"/>
    <property type="evidence" value="ECO:0007669"/>
    <property type="project" value="EnsemblFungi"/>
</dbReference>
<comment type="caution">
    <text evidence="8">The sequence shown here is derived from an EMBL/GenBank/DDBJ whole genome shotgun (WGS) entry which is preliminary data.</text>
</comment>
<sequence length="228" mass="25795">MAKKRKAIDMSTSKGIASEEIIPEGVISRISKKSHPELLKYWNQRYRLFLQFDDGIWLDKVWKTLSKVGLSIKESWYSVTPELISEQIAKHIYDTVKPNTIIDPFCGSGGNAIQLARFFDKVLAIDIDPLKLDCAKHNAEIYGVADKISFLNADFFAVRSKLKADAIFLSPPWGGPGYIDQQVFDLEQMSPYKGSYLYDEASKITSNIALYIPRSCSPEQVVPEEYLS</sequence>
<evidence type="ECO:0000256" key="3">
    <source>
        <dbReference type="ARBA" id="ARBA00047418"/>
    </source>
</evidence>
<gene>
    <name evidence="8" type="ORF">NEOLI_000261</name>
</gene>
<dbReference type="OMA" id="KALCIYY"/>
<reference evidence="8 9" key="1">
    <citation type="submission" date="2016-04" db="EMBL/GenBank/DDBJ databases">
        <title>Evolutionary innovation and constraint leading to complex multicellularity in the Ascomycota.</title>
        <authorList>
            <person name="Cisse O."/>
            <person name="Nguyen A."/>
            <person name="Hewitt D.A."/>
            <person name="Jedd G."/>
            <person name="Stajich J.E."/>
        </authorList>
    </citation>
    <scope>NUCLEOTIDE SEQUENCE [LARGE SCALE GENOMIC DNA]</scope>
    <source>
        <strain evidence="8 9">DAH-3</strain>
    </source>
</reference>
<dbReference type="PANTHER" id="PTHR14741">
    <property type="entry name" value="S-ADENOSYLMETHIONINE-DEPENDENT METHYLTRANSFERASE RELATED"/>
    <property type="match status" value="1"/>
</dbReference>
<dbReference type="Proteomes" id="UP000186594">
    <property type="component" value="Unassembled WGS sequence"/>
</dbReference>
<accession>A0A1U7LJ04</accession>
<evidence type="ECO:0000256" key="2">
    <source>
        <dbReference type="ARBA" id="ARBA00025783"/>
    </source>
</evidence>
<comment type="catalytic activity">
    <reaction evidence="4">
        <text>a 5'-end (N(7)-methyl 5'-triphosphoguanosine)-ribonucleoside in snoRNA + S-adenosyl-L-methionine = a 5'-end (N(2),N(7)-dimethyl 5'-triphosphoguanosine)-ribonucleoside in snoRNA + S-adenosyl-L-homocysteine + H(+)</text>
        <dbReference type="Rhea" id="RHEA:78475"/>
        <dbReference type="Rhea" id="RHEA-COMP:19086"/>
        <dbReference type="Rhea" id="RHEA-COMP:19088"/>
        <dbReference type="ChEBI" id="CHEBI:15378"/>
        <dbReference type="ChEBI" id="CHEBI:57856"/>
        <dbReference type="ChEBI" id="CHEBI:59789"/>
        <dbReference type="ChEBI" id="CHEBI:156461"/>
        <dbReference type="ChEBI" id="CHEBI:172880"/>
    </reaction>
    <physiologicalReaction direction="left-to-right" evidence="4">
        <dbReference type="Rhea" id="RHEA:78476"/>
    </physiologicalReaction>
</comment>
<name>A0A1U7LJ04_NEOID</name>
<evidence type="ECO:0000313" key="9">
    <source>
        <dbReference type="Proteomes" id="UP000186594"/>
    </source>
</evidence>
<dbReference type="SUPFAM" id="SSF53335">
    <property type="entry name" value="S-adenosyl-L-methionine-dependent methyltransferases"/>
    <property type="match status" value="1"/>
</dbReference>
<comment type="catalytic activity">
    <reaction evidence="6">
        <text>a 5'-end (N(7)-methyl 5'-triphosphoguanosine)-ribonucleoside in snRNA + S-adenosyl-L-methionine = a 5'-end (N(2),N(7)-dimethyl 5'-triphosphoguanosine)-ribonucleoside in snRNA + S-adenosyl-L-homocysteine + H(+)</text>
        <dbReference type="Rhea" id="RHEA:78471"/>
        <dbReference type="Rhea" id="RHEA-COMP:19085"/>
        <dbReference type="Rhea" id="RHEA-COMP:19087"/>
        <dbReference type="ChEBI" id="CHEBI:15378"/>
        <dbReference type="ChEBI" id="CHEBI:57856"/>
        <dbReference type="ChEBI" id="CHEBI:59789"/>
        <dbReference type="ChEBI" id="CHEBI:156461"/>
        <dbReference type="ChEBI" id="CHEBI:172880"/>
    </reaction>
    <physiologicalReaction direction="left-to-right" evidence="6">
        <dbReference type="Rhea" id="RHEA:78472"/>
    </physiologicalReaction>
</comment>
<comment type="catalytic activity">
    <reaction evidence="3">
        <text>a 5'-end (N(2),N(7)-dimethyl 5'-triphosphoguanosine)-ribonucleoside in snoRNA + S-adenosyl-L-methionine = a 5'-end (N(2),N(2),N(7)-trimethyl 5'-triphosphoguanosine)-ribonucleoside in snoRNA + S-adenosyl-L-homocysteine + H(+)</text>
        <dbReference type="Rhea" id="RHEA:78507"/>
        <dbReference type="Rhea" id="RHEA-COMP:19088"/>
        <dbReference type="Rhea" id="RHEA-COMP:19090"/>
        <dbReference type="ChEBI" id="CHEBI:15378"/>
        <dbReference type="ChEBI" id="CHEBI:57856"/>
        <dbReference type="ChEBI" id="CHEBI:59789"/>
        <dbReference type="ChEBI" id="CHEBI:167623"/>
        <dbReference type="ChEBI" id="CHEBI:172880"/>
    </reaction>
    <physiologicalReaction direction="left-to-right" evidence="3">
        <dbReference type="Rhea" id="RHEA:78508"/>
    </physiologicalReaction>
</comment>
<dbReference type="InterPro" id="IPR019012">
    <property type="entry name" value="RNA_cap_Gua-N2-MeTrfase"/>
</dbReference>
<dbReference type="Gene3D" id="3.40.50.150">
    <property type="entry name" value="Vaccinia Virus protein VP39"/>
    <property type="match status" value="1"/>
</dbReference>
<organism evidence="8 9">
    <name type="scientific">Neolecta irregularis (strain DAH-3)</name>
    <dbReference type="NCBI Taxonomy" id="1198029"/>
    <lineage>
        <taxon>Eukaryota</taxon>
        <taxon>Fungi</taxon>
        <taxon>Dikarya</taxon>
        <taxon>Ascomycota</taxon>
        <taxon>Taphrinomycotina</taxon>
        <taxon>Neolectales</taxon>
        <taxon>Neolectaceae</taxon>
        <taxon>Neolecta</taxon>
    </lineage>
</organism>
<comment type="similarity">
    <text evidence="2">Belongs to the methyltransferase superfamily. Trimethylguanosine synthase family.</text>
</comment>
<evidence type="ECO:0000256" key="5">
    <source>
        <dbReference type="ARBA" id="ARBA00048763"/>
    </source>
</evidence>
<evidence type="ECO:0000313" key="8">
    <source>
        <dbReference type="EMBL" id="OLL22635.1"/>
    </source>
</evidence>
<dbReference type="Pfam" id="PF09445">
    <property type="entry name" value="Methyltransf_15"/>
    <property type="match status" value="1"/>
</dbReference>
<dbReference type="OrthoDB" id="194443at2759"/>
<dbReference type="STRING" id="1198029.A0A1U7LJ04"/>
<dbReference type="EMBL" id="LXFE01003012">
    <property type="protein sequence ID" value="OLL22635.1"/>
    <property type="molecule type" value="Genomic_DNA"/>
</dbReference>
<dbReference type="PANTHER" id="PTHR14741:SF32">
    <property type="entry name" value="TRIMETHYLGUANOSINE SYNTHASE"/>
    <property type="match status" value="1"/>
</dbReference>
<proteinExistence type="inferred from homology"/>
<evidence type="ECO:0000256" key="7">
    <source>
        <dbReference type="ARBA" id="ARBA00049790"/>
    </source>
</evidence>
<dbReference type="CDD" id="cd02440">
    <property type="entry name" value="AdoMet_MTases"/>
    <property type="match status" value="1"/>
</dbReference>
<evidence type="ECO:0000256" key="4">
    <source>
        <dbReference type="ARBA" id="ARBA00048740"/>
    </source>
</evidence>
<dbReference type="AlphaFoldDB" id="A0A1U7LJ04"/>
<keyword evidence="9" id="KW-1185">Reference proteome</keyword>
<dbReference type="InterPro" id="IPR029063">
    <property type="entry name" value="SAM-dependent_MTases_sf"/>
</dbReference>